<dbReference type="AlphaFoldDB" id="A0A6B3SQS7"/>
<sequence length="219" mass="24333">MKSGLIMLALVFIQAARASPPRAPDVSEVMESVAEARPGIVVIDNLTDEQRRFYWKNTRRSDAGYLLINAPYDYIRFPDAAARHARQGKSMTPLPAFAEDLLAIPPSMAPLAVFTESPHRVTLLFEHKTLGTILLTLWNVEADGAQLFLIKEFQRELFPGTSGTLSLATSPGHARVLWKMNWVKAGINHEFYVGDTLGEERRPSLSPEAVMNAAQAFLK</sequence>
<keyword evidence="1" id="KW-0732">Signal</keyword>
<reference evidence="2 3" key="1">
    <citation type="submission" date="2020-02" db="EMBL/GenBank/DDBJ databases">
        <authorList>
            <person name="Kim M.K."/>
        </authorList>
    </citation>
    <scope>NUCLEOTIDE SEQUENCE [LARGE SCALE GENOMIC DNA]</scope>
    <source>
        <strain evidence="2 3">17J57-3</strain>
    </source>
</reference>
<dbReference type="RefSeq" id="WP_163966543.1">
    <property type="nucleotide sequence ID" value="NZ_JAAIVB010000065.1"/>
</dbReference>
<comment type="caution">
    <text evidence="2">The sequence shown here is derived from an EMBL/GenBank/DDBJ whole genome shotgun (WGS) entry which is preliminary data.</text>
</comment>
<name>A0A6B3SQS7_9BURK</name>
<evidence type="ECO:0000256" key="1">
    <source>
        <dbReference type="SAM" id="SignalP"/>
    </source>
</evidence>
<dbReference type="EMBL" id="JAAIVB010000065">
    <property type="protein sequence ID" value="NEX63117.1"/>
    <property type="molecule type" value="Genomic_DNA"/>
</dbReference>
<feature type="signal peptide" evidence="1">
    <location>
        <begin position="1"/>
        <end position="18"/>
    </location>
</feature>
<evidence type="ECO:0000313" key="3">
    <source>
        <dbReference type="Proteomes" id="UP000482155"/>
    </source>
</evidence>
<dbReference type="Proteomes" id="UP000482155">
    <property type="component" value="Unassembled WGS sequence"/>
</dbReference>
<organism evidence="2 3">
    <name type="scientific">Noviherbaspirillum galbum</name>
    <dbReference type="NCBI Taxonomy" id="2709383"/>
    <lineage>
        <taxon>Bacteria</taxon>
        <taxon>Pseudomonadati</taxon>
        <taxon>Pseudomonadota</taxon>
        <taxon>Betaproteobacteria</taxon>
        <taxon>Burkholderiales</taxon>
        <taxon>Oxalobacteraceae</taxon>
        <taxon>Noviherbaspirillum</taxon>
    </lineage>
</organism>
<gene>
    <name evidence="2" type="ORF">G3574_18695</name>
</gene>
<feature type="chain" id="PRO_5025581942" evidence="1">
    <location>
        <begin position="19"/>
        <end position="219"/>
    </location>
</feature>
<protein>
    <submittedName>
        <fullName evidence="2">Uncharacterized protein</fullName>
    </submittedName>
</protein>
<accession>A0A6B3SQS7</accession>
<proteinExistence type="predicted"/>
<evidence type="ECO:0000313" key="2">
    <source>
        <dbReference type="EMBL" id="NEX63117.1"/>
    </source>
</evidence>
<keyword evidence="3" id="KW-1185">Reference proteome</keyword>